<feature type="transmembrane region" description="Helical" evidence="5">
    <location>
        <begin position="150"/>
        <end position="167"/>
    </location>
</feature>
<dbReference type="Pfam" id="PF04140">
    <property type="entry name" value="ICMT"/>
    <property type="match status" value="1"/>
</dbReference>
<keyword evidence="5" id="KW-0949">S-adenosyl-L-methionine</keyword>
<feature type="transmembrane region" description="Helical" evidence="5">
    <location>
        <begin position="97"/>
        <end position="118"/>
    </location>
</feature>
<feature type="transmembrane region" description="Helical" evidence="5">
    <location>
        <begin position="7"/>
        <end position="27"/>
    </location>
</feature>
<reference evidence="6" key="2">
    <citation type="journal article" date="2023" name="IMA Fungus">
        <title>Comparative genomic study of the Penicillium genus elucidates a diverse pangenome and 15 lateral gene transfer events.</title>
        <authorList>
            <person name="Petersen C."/>
            <person name="Sorensen T."/>
            <person name="Nielsen M.R."/>
            <person name="Sondergaard T.E."/>
            <person name="Sorensen J.L."/>
            <person name="Fitzpatrick D.A."/>
            <person name="Frisvad J.C."/>
            <person name="Nielsen K.L."/>
        </authorList>
    </citation>
    <scope>NUCLEOTIDE SEQUENCE</scope>
    <source>
        <strain evidence="6">IBT 30069</strain>
    </source>
</reference>
<dbReference type="EC" id="2.1.1.100" evidence="5"/>
<dbReference type="Proteomes" id="UP001149165">
    <property type="component" value="Unassembled WGS sequence"/>
</dbReference>
<evidence type="ECO:0000256" key="3">
    <source>
        <dbReference type="ARBA" id="ARBA00022989"/>
    </source>
</evidence>
<keyword evidence="7" id="KW-1185">Reference proteome</keyword>
<dbReference type="EMBL" id="JAPQKH010000004">
    <property type="protein sequence ID" value="KAJ5100589.1"/>
    <property type="molecule type" value="Genomic_DNA"/>
</dbReference>
<keyword evidence="5 6" id="KW-0808">Transferase</keyword>
<keyword evidence="3 5" id="KW-1133">Transmembrane helix</keyword>
<keyword evidence="5" id="KW-0256">Endoplasmic reticulum</keyword>
<comment type="catalytic activity">
    <reaction evidence="5">
        <text>[protein]-C-terminal S-[(2E,6E)-farnesyl]-L-cysteine + S-adenosyl-L-methionine = [protein]-C-terminal S-[(2E,6E)-farnesyl]-L-cysteine methyl ester + S-adenosyl-L-homocysteine</text>
        <dbReference type="Rhea" id="RHEA:21672"/>
        <dbReference type="Rhea" id="RHEA-COMP:12125"/>
        <dbReference type="Rhea" id="RHEA-COMP:12126"/>
        <dbReference type="ChEBI" id="CHEBI:57856"/>
        <dbReference type="ChEBI" id="CHEBI:59789"/>
        <dbReference type="ChEBI" id="CHEBI:90510"/>
        <dbReference type="ChEBI" id="CHEBI:90511"/>
        <dbReference type="EC" id="2.1.1.100"/>
    </reaction>
</comment>
<dbReference type="GO" id="GO:0032259">
    <property type="term" value="P:methylation"/>
    <property type="evidence" value="ECO:0007669"/>
    <property type="project" value="UniProtKB-KW"/>
</dbReference>
<dbReference type="InterPro" id="IPR007269">
    <property type="entry name" value="ICMT_MeTrfase"/>
</dbReference>
<keyword evidence="4 5" id="KW-0472">Membrane</keyword>
<organism evidence="6 7">
    <name type="scientific">Penicillium angulare</name>
    <dbReference type="NCBI Taxonomy" id="116970"/>
    <lineage>
        <taxon>Eukaryota</taxon>
        <taxon>Fungi</taxon>
        <taxon>Dikarya</taxon>
        <taxon>Ascomycota</taxon>
        <taxon>Pezizomycotina</taxon>
        <taxon>Eurotiomycetes</taxon>
        <taxon>Eurotiomycetidae</taxon>
        <taxon>Eurotiales</taxon>
        <taxon>Aspergillaceae</taxon>
        <taxon>Penicillium</taxon>
    </lineage>
</organism>
<dbReference type="PANTHER" id="PTHR12714:SF9">
    <property type="entry name" value="PROTEIN-S-ISOPRENYLCYSTEINE O-METHYLTRANSFERASE"/>
    <property type="match status" value="1"/>
</dbReference>
<proteinExistence type="inferred from homology"/>
<feature type="transmembrane region" description="Helical" evidence="5">
    <location>
        <begin position="187"/>
        <end position="206"/>
    </location>
</feature>
<gene>
    <name evidence="6" type="ORF">N7456_006641</name>
</gene>
<sequence length="236" mass="25704">MSQVSDVLLATTMAIAGILFDICATPPNPSPPRRDRQIKDRISILVGSSIPGAIMRHSATIPILYHALVTATPALAPGYMSQVCPRQENRNPALFEWSATSLTAIVFIFLGSVIRITAYGGLGRSFTFHLAPPDDLVTSGIYSWIQHPSYTGLLLVLAGVHLLFLRWDGASACWVPESILGVFNGMGVYGTGVLAVVGAVTLNARVKDEEDMLRGKFGKKWEEWHARTKRIIPSVF</sequence>
<evidence type="ECO:0000256" key="1">
    <source>
        <dbReference type="ARBA" id="ARBA00004141"/>
    </source>
</evidence>
<comment type="similarity">
    <text evidence="5">Belongs to the class VI-like SAM-binding methyltransferase superfamily. Isoprenylcysteine carboxyl methyltransferase family.</text>
</comment>
<dbReference type="Gene3D" id="1.20.120.1630">
    <property type="match status" value="1"/>
</dbReference>
<evidence type="ECO:0000256" key="5">
    <source>
        <dbReference type="RuleBase" id="RU362022"/>
    </source>
</evidence>
<protein>
    <recommendedName>
        <fullName evidence="5">Protein-S-isoprenylcysteine O-methyltransferase</fullName>
        <ecNumber evidence="5">2.1.1.100</ecNumber>
    </recommendedName>
</protein>
<name>A0A9W9KBV9_9EURO</name>
<evidence type="ECO:0000313" key="7">
    <source>
        <dbReference type="Proteomes" id="UP001149165"/>
    </source>
</evidence>
<accession>A0A9W9KBV9</accession>
<evidence type="ECO:0000256" key="4">
    <source>
        <dbReference type="ARBA" id="ARBA00023136"/>
    </source>
</evidence>
<dbReference type="GO" id="GO:0004671">
    <property type="term" value="F:protein C-terminal S-isoprenylcysteine carboxyl O-methyltransferase activity"/>
    <property type="evidence" value="ECO:0007669"/>
    <property type="project" value="UniProtKB-EC"/>
</dbReference>
<comment type="subcellular location">
    <subcellularLocation>
        <location evidence="5">Endoplasmic reticulum membrane</location>
        <topology evidence="5">Multi-pass membrane protein</topology>
    </subcellularLocation>
    <subcellularLocation>
        <location evidence="1">Membrane</location>
        <topology evidence="1">Multi-pass membrane protein</topology>
    </subcellularLocation>
</comment>
<reference evidence="6" key="1">
    <citation type="submission" date="2022-11" db="EMBL/GenBank/DDBJ databases">
        <authorList>
            <person name="Petersen C."/>
        </authorList>
    </citation>
    <scope>NUCLEOTIDE SEQUENCE</scope>
    <source>
        <strain evidence="6">IBT 30069</strain>
    </source>
</reference>
<dbReference type="PANTHER" id="PTHR12714">
    <property type="entry name" value="PROTEIN-S ISOPRENYLCYSTEINE O-METHYLTRANSFERASE"/>
    <property type="match status" value="1"/>
</dbReference>
<dbReference type="AlphaFoldDB" id="A0A9W9KBV9"/>
<dbReference type="OrthoDB" id="422086at2759"/>
<dbReference type="GO" id="GO:0005789">
    <property type="term" value="C:endoplasmic reticulum membrane"/>
    <property type="evidence" value="ECO:0007669"/>
    <property type="project" value="UniProtKB-SubCell"/>
</dbReference>
<evidence type="ECO:0000256" key="2">
    <source>
        <dbReference type="ARBA" id="ARBA00022692"/>
    </source>
</evidence>
<keyword evidence="2 5" id="KW-0812">Transmembrane</keyword>
<comment type="caution">
    <text evidence="6">The sequence shown here is derived from an EMBL/GenBank/DDBJ whole genome shotgun (WGS) entry which is preliminary data.</text>
</comment>
<evidence type="ECO:0000313" key="6">
    <source>
        <dbReference type="EMBL" id="KAJ5100589.1"/>
    </source>
</evidence>
<keyword evidence="5 6" id="KW-0489">Methyltransferase</keyword>